<feature type="transmembrane region" description="Helical" evidence="1">
    <location>
        <begin position="223"/>
        <end position="248"/>
    </location>
</feature>
<dbReference type="PIRSF" id="PIRSF016660">
    <property type="entry name" value="YedI"/>
    <property type="match status" value="1"/>
</dbReference>
<accession>A0A5C6UI59</accession>
<feature type="transmembrane region" description="Helical" evidence="1">
    <location>
        <begin position="280"/>
        <end position="305"/>
    </location>
</feature>
<keyword evidence="1" id="KW-0812">Transmembrane</keyword>
<protein>
    <submittedName>
        <fullName evidence="2">DUF808 domain-containing protein</fullName>
    </submittedName>
</protein>
<dbReference type="InterPro" id="IPR008526">
    <property type="entry name" value="YedI"/>
</dbReference>
<keyword evidence="3" id="KW-1185">Reference proteome</keyword>
<gene>
    <name evidence="2" type="ORF">FSB78_12955</name>
</gene>
<name>A0A5C6UI59_9SPHN</name>
<dbReference type="OrthoDB" id="9814178at2"/>
<dbReference type="PANTHER" id="PTHR30503">
    <property type="entry name" value="INNER MEMBRANE PROTEIN YEDI"/>
    <property type="match status" value="1"/>
</dbReference>
<keyword evidence="1" id="KW-0472">Membrane</keyword>
<evidence type="ECO:0000313" key="3">
    <source>
        <dbReference type="Proteomes" id="UP000321250"/>
    </source>
</evidence>
<dbReference type="EMBL" id="VOQR01000001">
    <property type="protein sequence ID" value="TXC71755.1"/>
    <property type="molecule type" value="Genomic_DNA"/>
</dbReference>
<sequence>MPTGLVALLDDIAGITKLAAASLDDVAAAAGKAGSKAMGVVVDDAAVTPRYMTGFSPKRELPMIWRIALGSFRNKLLFILPAALALSAFAPWLLTPLLIIGGTYLCFEGAEKVLEAFGGGHVEAEEEVITDPKALENSKVAGAVRTDFILSAEIMVIALSEVADKPIWEQAIVLAFVGIGITIGVYGVVALIVKMDDIGLHLAQRSNTGVQAIGRGLVKGMPIVMSALSIIGTAAMIWVGGGIIVHGIEGYGLTTVPHVIHHAAESAAAAVPVAKGAVSWLVNAVGAGIIGMILGSAVAGIVHLIHKARGKH</sequence>
<proteinExistence type="predicted"/>
<feature type="transmembrane region" description="Helical" evidence="1">
    <location>
        <begin position="171"/>
        <end position="193"/>
    </location>
</feature>
<dbReference type="GO" id="GO:0005886">
    <property type="term" value="C:plasma membrane"/>
    <property type="evidence" value="ECO:0007669"/>
    <property type="project" value="TreeGrafter"/>
</dbReference>
<feature type="transmembrane region" description="Helical" evidence="1">
    <location>
        <begin position="76"/>
        <end position="94"/>
    </location>
</feature>
<dbReference type="PANTHER" id="PTHR30503:SF3">
    <property type="entry name" value="INNER MEMBRANE PROTEIN YEDI"/>
    <property type="match status" value="1"/>
</dbReference>
<dbReference type="Pfam" id="PF05661">
    <property type="entry name" value="DUF808"/>
    <property type="match status" value="1"/>
</dbReference>
<dbReference type="Proteomes" id="UP000321250">
    <property type="component" value="Unassembled WGS sequence"/>
</dbReference>
<dbReference type="RefSeq" id="WP_147083033.1">
    <property type="nucleotide sequence ID" value="NZ_VOQR01000001.1"/>
</dbReference>
<dbReference type="AlphaFoldDB" id="A0A5C6UI59"/>
<evidence type="ECO:0000256" key="1">
    <source>
        <dbReference type="SAM" id="Phobius"/>
    </source>
</evidence>
<organism evidence="2 3">
    <name type="scientific">Sphingomonas ginsenosidivorax</name>
    <dbReference type="NCBI Taxonomy" id="862135"/>
    <lineage>
        <taxon>Bacteria</taxon>
        <taxon>Pseudomonadati</taxon>
        <taxon>Pseudomonadota</taxon>
        <taxon>Alphaproteobacteria</taxon>
        <taxon>Sphingomonadales</taxon>
        <taxon>Sphingomonadaceae</taxon>
        <taxon>Sphingomonas</taxon>
    </lineage>
</organism>
<keyword evidence="1" id="KW-1133">Transmembrane helix</keyword>
<comment type="caution">
    <text evidence="2">The sequence shown here is derived from an EMBL/GenBank/DDBJ whole genome shotgun (WGS) entry which is preliminary data.</text>
</comment>
<reference evidence="2 3" key="1">
    <citation type="journal article" date="2013" name="Antonie Van Leeuwenhoek">
        <title>Sphingomonas ginsenosidivorax sp. nov., with the ability to transform ginsenosides.</title>
        <authorList>
            <person name="Jin X.F."/>
            <person name="Kim J.K."/>
            <person name="Liu Q.M."/>
            <person name="Kang M.S."/>
            <person name="He D."/>
            <person name="Jin F.X."/>
            <person name="Kim S.C."/>
            <person name="Im W.T."/>
        </authorList>
    </citation>
    <scope>NUCLEOTIDE SEQUENCE [LARGE SCALE GENOMIC DNA]</scope>
    <source>
        <strain evidence="2 3">KHI67</strain>
    </source>
</reference>
<evidence type="ECO:0000313" key="2">
    <source>
        <dbReference type="EMBL" id="TXC71755.1"/>
    </source>
</evidence>